<evidence type="ECO:0000313" key="4">
    <source>
        <dbReference type="EMBL" id="KAH8509693.1"/>
    </source>
</evidence>
<evidence type="ECO:0008006" key="6">
    <source>
        <dbReference type="Google" id="ProtNLM"/>
    </source>
</evidence>
<evidence type="ECO:0000259" key="2">
    <source>
        <dbReference type="Pfam" id="PF04782"/>
    </source>
</evidence>
<dbReference type="InterPro" id="IPR006867">
    <property type="entry name" value="DUF632"/>
</dbReference>
<dbReference type="Pfam" id="PF04783">
    <property type="entry name" value="DUF630"/>
    <property type="match status" value="1"/>
</dbReference>
<dbReference type="Pfam" id="PF04782">
    <property type="entry name" value="DUF632"/>
    <property type="match status" value="1"/>
</dbReference>
<feature type="domain" description="DUF632" evidence="2">
    <location>
        <begin position="247"/>
        <end position="549"/>
    </location>
</feature>
<evidence type="ECO:0000259" key="3">
    <source>
        <dbReference type="Pfam" id="PF04783"/>
    </source>
</evidence>
<feature type="domain" description="DUF630" evidence="3">
    <location>
        <begin position="1"/>
        <end position="58"/>
    </location>
</feature>
<accession>A0A8T2YX26</accession>
<keyword evidence="5" id="KW-1185">Reference proteome</keyword>
<dbReference type="InterPro" id="IPR006868">
    <property type="entry name" value="DUF630"/>
</dbReference>
<dbReference type="EMBL" id="JACEGQ020000005">
    <property type="protein sequence ID" value="KAH8509693.1"/>
    <property type="molecule type" value="Genomic_DNA"/>
</dbReference>
<dbReference type="PANTHER" id="PTHR21450">
    <property type="entry name" value="PROTEIN ALTERED PHOSPHATE STARVATION RESPONSE 1"/>
    <property type="match status" value="1"/>
</dbReference>
<gene>
    <name evidence="4" type="ORF">H0E87_011457</name>
</gene>
<feature type="region of interest" description="Disordered" evidence="1">
    <location>
        <begin position="63"/>
        <end position="103"/>
    </location>
</feature>
<proteinExistence type="predicted"/>
<feature type="compositionally biased region" description="Polar residues" evidence="1">
    <location>
        <begin position="63"/>
        <end position="72"/>
    </location>
</feature>
<dbReference type="AlphaFoldDB" id="A0A8T2YX26"/>
<name>A0A8T2YX26_POPDE</name>
<organism evidence="4 5">
    <name type="scientific">Populus deltoides</name>
    <name type="common">Eastern poplar</name>
    <name type="synonym">Eastern cottonwood</name>
    <dbReference type="NCBI Taxonomy" id="3696"/>
    <lineage>
        <taxon>Eukaryota</taxon>
        <taxon>Viridiplantae</taxon>
        <taxon>Streptophyta</taxon>
        <taxon>Embryophyta</taxon>
        <taxon>Tracheophyta</taxon>
        <taxon>Spermatophyta</taxon>
        <taxon>Magnoliopsida</taxon>
        <taxon>eudicotyledons</taxon>
        <taxon>Gunneridae</taxon>
        <taxon>Pentapetalae</taxon>
        <taxon>rosids</taxon>
        <taxon>fabids</taxon>
        <taxon>Malpighiales</taxon>
        <taxon>Salicaceae</taxon>
        <taxon>Saliceae</taxon>
        <taxon>Populus</taxon>
    </lineage>
</organism>
<evidence type="ECO:0000256" key="1">
    <source>
        <dbReference type="SAM" id="MobiDB-lite"/>
    </source>
</evidence>
<dbReference type="PANTHER" id="PTHR21450:SF19">
    <property type="entry name" value="F5M15.15"/>
    <property type="match status" value="1"/>
</dbReference>
<comment type="caution">
    <text evidence="4">The sequence shown here is derived from an EMBL/GenBank/DDBJ whole genome shotgun (WGS) entry which is preliminary data.</text>
</comment>
<dbReference type="Proteomes" id="UP000807159">
    <property type="component" value="Chromosome 5"/>
</dbReference>
<protein>
    <recommendedName>
        <fullName evidence="6">Nitrate regulatory gene2 protein-like</fullName>
    </recommendedName>
</protein>
<evidence type="ECO:0000313" key="5">
    <source>
        <dbReference type="Proteomes" id="UP000807159"/>
    </source>
</evidence>
<feature type="compositionally biased region" description="Polar residues" evidence="1">
    <location>
        <begin position="81"/>
        <end position="97"/>
    </location>
</feature>
<sequence>MGCSPSRIDQLPAVSLCHDRCKFLEEALYQSYALADAHVAYMHSLKSLGPTLRRFFDQTLINDQSDSQSNGDPETVAKLSKPSSPDNCPSSSTNSETSHIDFPSDVEDEEFRDNKDFDSLHTIQQNQFNSYSYDHHDYNGYDYPAWKTPPPPASSSSAWDFLNFFETYERYELPAKDKEFVREIRREDKSGKCREEDKRGVRLKAEKGNGVKRNKVDVVEEKKVESVKEESKESKDLGQQAKNQSVLEIMKEVEVLFDRAAESGNEVLKILDAGKFRYYSKNSVYKGVSSKTLQTVSPSYLEKNGSVHGGFGEDLGIFSVNLSSTLRKLCLWEKKLYDEVKAEEKLRIIHAKNCRQMNNLDEKGADANKVNSTRSLLRMLSTKIKVAIQVIDKISTTINKLRDEELWPLISNLIEKLLGMWKVMLECHRCQSRAVVEARSLDAIASNVKFSDACLEAAIQLKIELQNWNLCFSNWISAQRGYVKALNGWLLRCLPSEPEEMPDDVSPLSPGRIGAPPVFAFCNQWSLAIDRVSEMEVIYAMNGFFASVNQYGERHCVYVQQRLTTDKDMERKMKILEREGQRLQKMMQARGKVFQASTAMHHTKMTNNSSLQLGLKQIFVAIERFSADTMHGYEELHVHIEHSRLGQENPAAP</sequence>
<reference evidence="4" key="1">
    <citation type="journal article" date="2021" name="J. Hered.">
        <title>Genome Assembly of Salicaceae Populus deltoides (Eastern Cottonwood) I-69 Based on Nanopore Sequencing and Hi-C Technologies.</title>
        <authorList>
            <person name="Bai S."/>
            <person name="Wu H."/>
            <person name="Zhang J."/>
            <person name="Pan Z."/>
            <person name="Zhao W."/>
            <person name="Li Z."/>
            <person name="Tong C."/>
        </authorList>
    </citation>
    <scope>NUCLEOTIDE SEQUENCE</scope>
    <source>
        <tissue evidence="4">Leaf</tissue>
    </source>
</reference>